<protein>
    <submittedName>
        <fullName evidence="3">Uncharacterized protein</fullName>
    </submittedName>
</protein>
<dbReference type="EMBL" id="FXAM01000001">
    <property type="protein sequence ID" value="SMF95397.1"/>
    <property type="molecule type" value="Genomic_DNA"/>
</dbReference>
<sequence>MRLQHIFHHLGVGAVIAAGPVPAWAAEGGVLGDNLPVLGVVAALLIFALTRKPEKSVAPPAAVPAAEADPVAVPSEPEAEVPAEEPVTDETPSEPGEPAASEEAAPAEPEQPAPSEENAA</sequence>
<dbReference type="AlphaFoldDB" id="A0A1Y6CYE4"/>
<feature type="compositionally biased region" description="Low complexity" evidence="1">
    <location>
        <begin position="56"/>
        <end position="76"/>
    </location>
</feature>
<proteinExistence type="predicted"/>
<keyword evidence="4" id="KW-1185">Reference proteome</keyword>
<organism evidence="3 4">
    <name type="scientific">Methylomagnum ishizawai</name>
    <dbReference type="NCBI Taxonomy" id="1760988"/>
    <lineage>
        <taxon>Bacteria</taxon>
        <taxon>Pseudomonadati</taxon>
        <taxon>Pseudomonadota</taxon>
        <taxon>Gammaproteobacteria</taxon>
        <taxon>Methylococcales</taxon>
        <taxon>Methylococcaceae</taxon>
        <taxon>Methylomagnum</taxon>
    </lineage>
</organism>
<evidence type="ECO:0000256" key="2">
    <source>
        <dbReference type="SAM" id="Phobius"/>
    </source>
</evidence>
<keyword evidence="2" id="KW-0472">Membrane</keyword>
<dbReference type="RefSeq" id="WP_125468941.1">
    <property type="nucleotide sequence ID" value="NZ_FXAM01000001.1"/>
</dbReference>
<keyword evidence="2" id="KW-0812">Transmembrane</keyword>
<dbReference type="STRING" id="1760988.SAMN02949497_2760"/>
<reference evidence="3 4" key="1">
    <citation type="submission" date="2016-12" db="EMBL/GenBank/DDBJ databases">
        <authorList>
            <person name="Song W.-J."/>
            <person name="Kurnit D.M."/>
        </authorList>
    </citation>
    <scope>NUCLEOTIDE SEQUENCE [LARGE SCALE GENOMIC DNA]</scope>
    <source>
        <strain evidence="3 4">175</strain>
    </source>
</reference>
<feature type="transmembrane region" description="Helical" evidence="2">
    <location>
        <begin position="35"/>
        <end position="50"/>
    </location>
</feature>
<gene>
    <name evidence="3" type="ORF">SAMN02949497_2760</name>
</gene>
<evidence type="ECO:0000313" key="4">
    <source>
        <dbReference type="Proteomes" id="UP000192923"/>
    </source>
</evidence>
<keyword evidence="2" id="KW-1133">Transmembrane helix</keyword>
<feature type="region of interest" description="Disordered" evidence="1">
    <location>
        <begin position="54"/>
        <end position="120"/>
    </location>
</feature>
<evidence type="ECO:0000313" key="3">
    <source>
        <dbReference type="EMBL" id="SMF95397.1"/>
    </source>
</evidence>
<feature type="compositionally biased region" description="Low complexity" evidence="1">
    <location>
        <begin position="93"/>
        <end position="120"/>
    </location>
</feature>
<evidence type="ECO:0000256" key="1">
    <source>
        <dbReference type="SAM" id="MobiDB-lite"/>
    </source>
</evidence>
<accession>A0A1Y6CYE4</accession>
<dbReference type="Proteomes" id="UP000192923">
    <property type="component" value="Unassembled WGS sequence"/>
</dbReference>
<name>A0A1Y6CYE4_9GAMM</name>
<feature type="compositionally biased region" description="Acidic residues" evidence="1">
    <location>
        <begin position="77"/>
        <end position="92"/>
    </location>
</feature>